<reference evidence="3 4" key="1">
    <citation type="submission" date="2020-08" db="EMBL/GenBank/DDBJ databases">
        <title>Genomic Encyclopedia of Type Strains, Phase IV (KMG-IV): sequencing the most valuable type-strain genomes for metagenomic binning, comparative biology and taxonomic classification.</title>
        <authorList>
            <person name="Goeker M."/>
        </authorList>
    </citation>
    <scope>NUCLEOTIDE SEQUENCE [LARGE SCALE GENOMIC DNA]</scope>
    <source>
        <strain evidence="3 4">DSM 45385</strain>
    </source>
</reference>
<dbReference type="InterPro" id="IPR036188">
    <property type="entry name" value="FAD/NAD-bd_sf"/>
</dbReference>
<dbReference type="PANTHER" id="PTHR13847">
    <property type="entry name" value="SARCOSINE DEHYDROGENASE-RELATED"/>
    <property type="match status" value="1"/>
</dbReference>
<dbReference type="EMBL" id="JACHIN010000006">
    <property type="protein sequence ID" value="MBB5079108.1"/>
    <property type="molecule type" value="Genomic_DNA"/>
</dbReference>
<evidence type="ECO:0000313" key="4">
    <source>
        <dbReference type="Proteomes" id="UP000568380"/>
    </source>
</evidence>
<dbReference type="Gene3D" id="3.50.50.60">
    <property type="entry name" value="FAD/NAD(P)-binding domain"/>
    <property type="match status" value="1"/>
</dbReference>
<dbReference type="SUPFAM" id="SSF51905">
    <property type="entry name" value="FAD/NAD(P)-binding domain"/>
    <property type="match status" value="1"/>
</dbReference>
<accession>A0A7W8A400</accession>
<evidence type="ECO:0000259" key="2">
    <source>
        <dbReference type="Pfam" id="PF01266"/>
    </source>
</evidence>
<keyword evidence="1" id="KW-0560">Oxidoreductase</keyword>
<proteinExistence type="predicted"/>
<organism evidence="3 4">
    <name type="scientific">Nonomuraea endophytica</name>
    <dbReference type="NCBI Taxonomy" id="714136"/>
    <lineage>
        <taxon>Bacteria</taxon>
        <taxon>Bacillati</taxon>
        <taxon>Actinomycetota</taxon>
        <taxon>Actinomycetes</taxon>
        <taxon>Streptosporangiales</taxon>
        <taxon>Streptosporangiaceae</taxon>
        <taxon>Nonomuraea</taxon>
    </lineage>
</organism>
<gene>
    <name evidence="3" type="ORF">HNR40_004594</name>
</gene>
<dbReference type="GO" id="GO:0005737">
    <property type="term" value="C:cytoplasm"/>
    <property type="evidence" value="ECO:0007669"/>
    <property type="project" value="TreeGrafter"/>
</dbReference>
<keyword evidence="4" id="KW-1185">Reference proteome</keyword>
<evidence type="ECO:0000313" key="3">
    <source>
        <dbReference type="EMBL" id="MBB5079108.1"/>
    </source>
</evidence>
<dbReference type="Gene3D" id="3.30.9.10">
    <property type="entry name" value="D-Amino Acid Oxidase, subunit A, domain 2"/>
    <property type="match status" value="1"/>
</dbReference>
<dbReference type="AlphaFoldDB" id="A0A7W8A400"/>
<dbReference type="Proteomes" id="UP000568380">
    <property type="component" value="Unassembled WGS sequence"/>
</dbReference>
<evidence type="ECO:0000256" key="1">
    <source>
        <dbReference type="ARBA" id="ARBA00023002"/>
    </source>
</evidence>
<dbReference type="Pfam" id="PF01266">
    <property type="entry name" value="DAO"/>
    <property type="match status" value="1"/>
</dbReference>
<dbReference type="GO" id="GO:0016491">
    <property type="term" value="F:oxidoreductase activity"/>
    <property type="evidence" value="ECO:0007669"/>
    <property type="project" value="UniProtKB-KW"/>
</dbReference>
<feature type="domain" description="FAD dependent oxidoreductase" evidence="2">
    <location>
        <begin position="4"/>
        <end position="378"/>
    </location>
</feature>
<comment type="caution">
    <text evidence="3">The sequence shown here is derived from an EMBL/GenBank/DDBJ whole genome shotgun (WGS) entry which is preliminary data.</text>
</comment>
<dbReference type="RefSeq" id="WP_184964490.1">
    <property type="nucleotide sequence ID" value="NZ_JACHIN010000006.1"/>
</dbReference>
<protein>
    <submittedName>
        <fullName evidence="3">Glycine/D-amino acid oxidase-like deaminating enzyme</fullName>
    </submittedName>
</protein>
<name>A0A7W8A400_9ACTN</name>
<dbReference type="PANTHER" id="PTHR13847:SF287">
    <property type="entry name" value="FAD-DEPENDENT OXIDOREDUCTASE DOMAIN-CONTAINING PROTEIN 1"/>
    <property type="match status" value="1"/>
</dbReference>
<sequence length="425" mass="44981">MNADVVVIGAGVIGASIAHELAGSGLNVLVVDKGGSAGCGSTGASSAVVRFTFSTWDGVALAWEARHCWESWRDHLGAPAGEQLPRYHRTGLVMLDAPVAPRARILPLFDRAGVPYEEWDADTLAARVPGIDTGRHWPPARLDDERFWTEPAGRLGAVYTPDAGYVDDPQLAAAGLAAAASRRGASFRYRQEVVEVARAHGRVRGVRLADDTLLAAPIVVNAAGPWSAALNRLAGVTSVRARPLRQEVHHVAAAPPGFRPIVADLDLGVYLRGEPGGGLLVGGTEPACDPLEWLEDPGQAAMAPTAAAFETQVTRAARRFPALTVPGRAKGVAGVYDVTDDWTPVYDRTELPGFYVAMGTSGNQFKNAPVVGRIMTALIEAVEGGHDHDREPLDYLAPHTGHRIGLGAFSRKRPINTDSTGTVMG</sequence>
<dbReference type="InterPro" id="IPR006076">
    <property type="entry name" value="FAD-dep_OxRdtase"/>
</dbReference>